<accession>A0A221SXP5</accession>
<dbReference type="GO" id="GO:0016791">
    <property type="term" value="F:phosphatase activity"/>
    <property type="evidence" value="ECO:0007669"/>
    <property type="project" value="TreeGrafter"/>
</dbReference>
<evidence type="ECO:0000256" key="4">
    <source>
        <dbReference type="ARBA" id="ARBA00022842"/>
    </source>
</evidence>
<dbReference type="InterPro" id="IPR023214">
    <property type="entry name" value="HAD_sf"/>
</dbReference>
<feature type="compositionally biased region" description="Basic and acidic residues" evidence="5">
    <location>
        <begin position="1"/>
        <end position="22"/>
    </location>
</feature>
<keyword evidence="4" id="KW-0460">Magnesium</keyword>
<dbReference type="InterPro" id="IPR006439">
    <property type="entry name" value="HAD-SF_hydro_IA"/>
</dbReference>
<evidence type="ECO:0000256" key="3">
    <source>
        <dbReference type="ARBA" id="ARBA00022801"/>
    </source>
</evidence>
<organism evidence="6 7">
    <name type="scientific">Deinococcus ficus</name>
    <dbReference type="NCBI Taxonomy" id="317577"/>
    <lineage>
        <taxon>Bacteria</taxon>
        <taxon>Thermotogati</taxon>
        <taxon>Deinococcota</taxon>
        <taxon>Deinococci</taxon>
        <taxon>Deinococcales</taxon>
        <taxon>Deinococcaceae</taxon>
        <taxon>Deinococcus</taxon>
    </lineage>
</organism>
<comment type="cofactor">
    <cofactor evidence="1">
        <name>Mg(2+)</name>
        <dbReference type="ChEBI" id="CHEBI:18420"/>
    </cofactor>
</comment>
<evidence type="ECO:0000256" key="2">
    <source>
        <dbReference type="ARBA" id="ARBA00022723"/>
    </source>
</evidence>
<dbReference type="EMBL" id="CP021081">
    <property type="protein sequence ID" value="ASN81425.1"/>
    <property type="molecule type" value="Genomic_DNA"/>
</dbReference>
<sequence length="307" mass="32940">MEPRGGTLHRETLPPRLPERTRPQPLRARRTPGIDLRARRPAPQFRGRAGHRAGLLATHGASRRAGLNSLDPAGLRFVAFDFDGTLTDYVQADTAALRDLHAHCALSTPFGEFLTRAVDEIMAFHARVEAGLGDPLHMDEERLGRTLNACGVTCTPGHLHLYTQALLRATVPMPGAADLLTALRARGVPLALLSNAYDGPAQRARIHACFPEQPFDVIVIAGETGHLKPHPRPFQAMLDRLELPAGGGVYVGDSPTHDVEGAVKVGLPAFLVHPHPRVQDRARRLGAAAVAANLDEVGALLALSTSA</sequence>
<evidence type="ECO:0000313" key="7">
    <source>
        <dbReference type="Proteomes" id="UP000259030"/>
    </source>
</evidence>
<keyword evidence="7" id="KW-1185">Reference proteome</keyword>
<feature type="region of interest" description="Disordered" evidence="5">
    <location>
        <begin position="1"/>
        <end position="31"/>
    </location>
</feature>
<evidence type="ECO:0000313" key="6">
    <source>
        <dbReference type="EMBL" id="ASN81425.1"/>
    </source>
</evidence>
<dbReference type="InterPro" id="IPR051400">
    <property type="entry name" value="HAD-like_hydrolase"/>
</dbReference>
<gene>
    <name evidence="6" type="ORF">DFI_10760</name>
</gene>
<dbReference type="SUPFAM" id="SSF56784">
    <property type="entry name" value="HAD-like"/>
    <property type="match status" value="1"/>
</dbReference>
<dbReference type="PANTHER" id="PTHR46470">
    <property type="entry name" value="N-ACYLNEURAMINATE-9-PHOSPHATASE"/>
    <property type="match status" value="1"/>
</dbReference>
<evidence type="ECO:0008006" key="8">
    <source>
        <dbReference type="Google" id="ProtNLM"/>
    </source>
</evidence>
<dbReference type="Pfam" id="PF00702">
    <property type="entry name" value="Hydrolase"/>
    <property type="match status" value="1"/>
</dbReference>
<name>A0A221SXP5_9DEIO</name>
<dbReference type="Gene3D" id="1.20.120.710">
    <property type="entry name" value="Haloacid dehalogenase hydrolase-like domain"/>
    <property type="match status" value="1"/>
</dbReference>
<dbReference type="Proteomes" id="UP000259030">
    <property type="component" value="Chromosome"/>
</dbReference>
<keyword evidence="2" id="KW-0479">Metal-binding</keyword>
<reference evidence="6 7" key="1">
    <citation type="submission" date="2017-05" db="EMBL/GenBank/DDBJ databases">
        <title>The complete genome sequence of Deinococcus ficus isolated from the rhizosphere of the Ficus religiosa L. in Taiwan.</title>
        <authorList>
            <person name="Wu K.-M."/>
            <person name="Liao T.-L."/>
            <person name="Liu Y.-M."/>
            <person name="Young C.-C."/>
            <person name="Tsai S.-F."/>
        </authorList>
    </citation>
    <scope>NUCLEOTIDE SEQUENCE [LARGE SCALE GENOMIC DNA]</scope>
    <source>
        <strain evidence="6 7">CC-FR2-10</strain>
    </source>
</reference>
<dbReference type="KEGG" id="dfc:DFI_10760"/>
<dbReference type="GO" id="GO:0046872">
    <property type="term" value="F:metal ion binding"/>
    <property type="evidence" value="ECO:0007669"/>
    <property type="project" value="UniProtKB-KW"/>
</dbReference>
<dbReference type="InterPro" id="IPR036412">
    <property type="entry name" value="HAD-like_sf"/>
</dbReference>
<dbReference type="AlphaFoldDB" id="A0A221SXP5"/>
<evidence type="ECO:0000256" key="5">
    <source>
        <dbReference type="SAM" id="MobiDB-lite"/>
    </source>
</evidence>
<evidence type="ECO:0000256" key="1">
    <source>
        <dbReference type="ARBA" id="ARBA00001946"/>
    </source>
</evidence>
<dbReference type="PRINTS" id="PR00413">
    <property type="entry name" value="HADHALOGNASE"/>
</dbReference>
<dbReference type="GO" id="GO:0044281">
    <property type="term" value="P:small molecule metabolic process"/>
    <property type="evidence" value="ECO:0007669"/>
    <property type="project" value="UniProtKB-ARBA"/>
</dbReference>
<dbReference type="SFLD" id="SFLDG01129">
    <property type="entry name" value="C1.5:_HAD__Beta-PGM__Phosphata"/>
    <property type="match status" value="1"/>
</dbReference>
<protein>
    <recommendedName>
        <fullName evidence="8">HAD family hydrolase</fullName>
    </recommendedName>
</protein>
<keyword evidence="3" id="KW-0378">Hydrolase</keyword>
<dbReference type="Gene3D" id="3.40.50.1000">
    <property type="entry name" value="HAD superfamily/HAD-like"/>
    <property type="match status" value="1"/>
</dbReference>
<proteinExistence type="predicted"/>
<dbReference type="PANTHER" id="PTHR46470:SF2">
    <property type="entry name" value="GLYCERALDEHYDE 3-PHOSPHATE PHOSPHATASE"/>
    <property type="match status" value="1"/>
</dbReference>
<dbReference type="NCBIfam" id="TIGR01549">
    <property type="entry name" value="HAD-SF-IA-v1"/>
    <property type="match status" value="1"/>
</dbReference>
<dbReference type="SFLD" id="SFLDS00003">
    <property type="entry name" value="Haloacid_Dehalogenase"/>
    <property type="match status" value="1"/>
</dbReference>